<dbReference type="OrthoDB" id="5935180at2"/>
<evidence type="ECO:0000313" key="1">
    <source>
        <dbReference type="EMBL" id="PTW43837.1"/>
    </source>
</evidence>
<sequence>MLLTMVIAAQVAASNPKASEPPSAEVSHKGNTWQVDYTLPHDATAWVFPVSAPKQIDHWPWRQGAWQVVTPGVRIERHGAYDMLVASNGRSIPRKVRINFNPTSATLEREYDPAIAFSNGATALYSDQFDVAPIDDPATVDAREAGLTVQDFGGRSVPVRFHDDAGPVFVQGRRQNDPTLAGAATYVVFGSGEVQTIKGVAMLADPALPRWLTTDVSQFAPRVASTYASRLGARSDPRLPLLIMGWRGATSGKVINDGGVRPGEIVLNFEGEGLLERNERAARRTRWFIAHEMAHFWLGSEGVGYVAPSDAWITEGGAEMMAFTLLAAANHEYALGELQHAVDDCVKLGTKPIAQAADRHESRAFYACGTVFALASSGVARRRGGSDFFDFIKPLLARHQSDRHLGSAEWLGHFATLAGKPGAANVMRSMIEHGSSQPVKDIETILKLADVPMNVVGNAIVLDSTAI</sequence>
<dbReference type="Proteomes" id="UP000244013">
    <property type="component" value="Unassembled WGS sequence"/>
</dbReference>
<dbReference type="InterPro" id="IPR027268">
    <property type="entry name" value="Peptidase_M4/M1_CTD_sf"/>
</dbReference>
<dbReference type="Gene3D" id="1.10.390.10">
    <property type="entry name" value="Neutral Protease Domain 2"/>
    <property type="match status" value="1"/>
</dbReference>
<evidence type="ECO:0008006" key="3">
    <source>
        <dbReference type="Google" id="ProtNLM"/>
    </source>
</evidence>
<protein>
    <recommendedName>
        <fullName evidence="3">Peptidase M1-like protein</fullName>
    </recommendedName>
</protein>
<organism evidence="1 2">
    <name type="scientific">Sphingomonas faeni</name>
    <dbReference type="NCBI Taxonomy" id="185950"/>
    <lineage>
        <taxon>Bacteria</taxon>
        <taxon>Pseudomonadati</taxon>
        <taxon>Pseudomonadota</taxon>
        <taxon>Alphaproteobacteria</taxon>
        <taxon>Sphingomonadales</taxon>
        <taxon>Sphingomonadaceae</taxon>
        <taxon>Sphingomonas</taxon>
    </lineage>
</organism>
<dbReference type="RefSeq" id="WP_107955876.1">
    <property type="nucleotide sequence ID" value="NZ_QAYE01000014.1"/>
</dbReference>
<name>A0A2T5TX36_9SPHN</name>
<dbReference type="GeneID" id="91007722"/>
<accession>A0A2T5TX36</accession>
<dbReference type="AlphaFoldDB" id="A0A2T5TX36"/>
<evidence type="ECO:0000313" key="2">
    <source>
        <dbReference type="Proteomes" id="UP000244013"/>
    </source>
</evidence>
<gene>
    <name evidence="1" type="ORF">C8J25_11433</name>
</gene>
<reference evidence="1 2" key="1">
    <citation type="submission" date="2018-04" db="EMBL/GenBank/DDBJ databases">
        <title>Genomic Encyclopedia of Type Strains, Phase III (KMG-III): the genomes of soil and plant-associated and newly described type strains.</title>
        <authorList>
            <person name="Whitman W."/>
        </authorList>
    </citation>
    <scope>NUCLEOTIDE SEQUENCE [LARGE SCALE GENOMIC DNA]</scope>
    <source>
        <strain evidence="1 2">MA-olki</strain>
    </source>
</reference>
<dbReference type="EMBL" id="QAYE01000014">
    <property type="protein sequence ID" value="PTW43837.1"/>
    <property type="molecule type" value="Genomic_DNA"/>
</dbReference>
<proteinExistence type="predicted"/>
<comment type="caution">
    <text evidence="1">The sequence shown here is derived from an EMBL/GenBank/DDBJ whole genome shotgun (WGS) entry which is preliminary data.</text>
</comment>